<feature type="compositionally biased region" description="Basic and acidic residues" evidence="6">
    <location>
        <begin position="491"/>
        <end position="505"/>
    </location>
</feature>
<dbReference type="EMBL" id="LASV01000058">
    <property type="protein sequence ID" value="KKA24575.1"/>
    <property type="molecule type" value="Genomic_DNA"/>
</dbReference>
<dbReference type="SUPFAM" id="SSF48452">
    <property type="entry name" value="TPR-like"/>
    <property type="match status" value="2"/>
</dbReference>
<dbReference type="OrthoDB" id="5086500at2759"/>
<dbReference type="PROSITE" id="PS01360">
    <property type="entry name" value="ZF_MYND_1"/>
    <property type="match status" value="1"/>
</dbReference>
<keyword evidence="3" id="KW-0863">Zinc-finger</keyword>
<name>A0A0F4Z2I1_RASE3</name>
<dbReference type="PANTHER" id="PTHR45641:SF19">
    <property type="entry name" value="NEPHROCYSTIN-3"/>
    <property type="match status" value="1"/>
</dbReference>
<evidence type="ECO:0000313" key="10">
    <source>
        <dbReference type="Proteomes" id="UP000053958"/>
    </source>
</evidence>
<sequence>MAAMNCQFAACIELVKNENMTGAKRTGDGHVASNGQWACWRRESPPAEGSCGEKTARGYGGELCTPREFEIHRQSHSDRQREIRRGDTEIGAFLNACASDGPRRVVVQAATLLSQWEEHSSDGGGAPSDIRTFQDALRKFPPRTDKDGVAPEVKDVVCRDCEAVFSSTFIQRGYRVEKRSVPIDGHPLRVPCGKCTEVFSDDEAKDAHENLHQTHNLICLQCGRNCDTPYELKLHYDFHDDMEFRQLREEAIATSHRRTSSDPHGKYHHFTTSKISSSASEMAIKRLGKRSSKKILSSWHLRKYGHGDDGELVAIGFSLPEHLERVHAPDGVIQEVEPNAVVDFPLAQFTTWLDMQDPITPDTDDKFVATTLCKDDEEKCLKEAGDSTNEASKDPKAETEDKRPRRHSLLRAVLGFKLPKRLSRSESSGGNQPRKLLKRENAVRFSFVSKGNKNGNTSTRSESRASRRMSEQLDGRKSPGPNLPANIPATRDGEHERPGESDRGPFIHIRITSDGAVVEDVSGRQRILQMEQVAYIYSIISSGFSSAGTRSKIGALQSRAEMNLQQDHPKTAITAYRDILDILQQNPTMDIDLSLRAGVLHRLGYAYSSLGLAGESESCYLEALAIYRRAYGRDYATNFTILNDLAILCERDGYATEAAALYERALAGRLKVLGQHSPETLNIMQELAKIKISLGDLESALVLFEEVVPSFEAVLGLQNESTLNAMNSLSMLYQKLGMNDKSLAISRKMLPHCRIAVGLDSPLTRITVARYVQESDNFDFPPEVKQVLDHYRRSRSADNLRVLQGLGRAYMSAGLNRDACELFETLFEELSAIKGPDSLEAFDALSGLCVSLEYLGSLDKAIQSYGKLLQLAHKTPADHPARGRMDYARKRVTDLIHRREVLTAERRAWGLFEEGPCVTCQANTSCLCNTCHIVRFCSEACHELGREAHQPSCIPSVTLRESKSVAITPRCPSPVQKDAVSMIVPSEHNGGAVPGITAGHTVYLDPRNFTTFRMKLSSTVNTLLMFSTEADIRYTVVGNLSESDSTAVVPAIVTSRNAKNLFPATTSSSSPQPQRLPGDWLTPSKQESVCITPMAPSAPIYLIVAPGEKMMKTMVEKRVKAGGGGGEKERFEALTVPNEELIEYSQGLPLNGYMGEAFLYIVEWV</sequence>
<feature type="compositionally biased region" description="Basic and acidic residues" evidence="6">
    <location>
        <begin position="461"/>
        <end position="477"/>
    </location>
</feature>
<dbReference type="Gene3D" id="1.25.40.10">
    <property type="entry name" value="Tetratricopeptide repeat domain"/>
    <property type="match status" value="2"/>
</dbReference>
<evidence type="ECO:0000256" key="1">
    <source>
        <dbReference type="ARBA" id="ARBA00022723"/>
    </source>
</evidence>
<dbReference type="SMART" id="SM00355">
    <property type="entry name" value="ZnF_C2H2"/>
    <property type="match status" value="2"/>
</dbReference>
<dbReference type="SUPFAM" id="SSF144232">
    <property type="entry name" value="HIT/MYND zinc finger-like"/>
    <property type="match status" value="1"/>
</dbReference>
<evidence type="ECO:0000256" key="2">
    <source>
        <dbReference type="ARBA" id="ARBA00022737"/>
    </source>
</evidence>
<feature type="region of interest" description="Disordered" evidence="6">
    <location>
        <begin position="383"/>
        <end position="506"/>
    </location>
</feature>
<keyword evidence="2" id="KW-0677">Repeat</keyword>
<reference evidence="9 10" key="1">
    <citation type="submission" date="2015-04" db="EMBL/GenBank/DDBJ databases">
        <authorList>
            <person name="Heijne W.H."/>
            <person name="Fedorova N.D."/>
            <person name="Nierman W.C."/>
            <person name="Vollebregt A.W."/>
            <person name="Zhao Z."/>
            <person name="Wu L."/>
            <person name="Kumar M."/>
            <person name="Stam H."/>
            <person name="van den Berg M.A."/>
            <person name="Pel H.J."/>
        </authorList>
    </citation>
    <scope>NUCLEOTIDE SEQUENCE [LARGE SCALE GENOMIC DNA]</scope>
    <source>
        <strain evidence="9 10">CBS 393.64</strain>
    </source>
</reference>
<dbReference type="Pfam" id="PF13424">
    <property type="entry name" value="TPR_12"/>
    <property type="match status" value="1"/>
</dbReference>
<accession>A0A0F4Z2I1</accession>
<feature type="domain" description="MYND-type" evidence="8">
    <location>
        <begin position="917"/>
        <end position="953"/>
    </location>
</feature>
<keyword evidence="5" id="KW-0862">Zinc</keyword>
<dbReference type="InterPro" id="IPR002893">
    <property type="entry name" value="Znf_MYND"/>
</dbReference>
<feature type="domain" description="C2H2-type" evidence="7">
    <location>
        <begin position="192"/>
        <end position="212"/>
    </location>
</feature>
<evidence type="ECO:0000313" key="9">
    <source>
        <dbReference type="EMBL" id="KKA24575.1"/>
    </source>
</evidence>
<evidence type="ECO:0000256" key="3">
    <source>
        <dbReference type="ARBA" id="ARBA00022771"/>
    </source>
</evidence>
<dbReference type="AlphaFoldDB" id="A0A0F4Z2I1"/>
<comment type="caution">
    <text evidence="9">The sequence shown here is derived from an EMBL/GenBank/DDBJ whole genome shotgun (WGS) entry which is preliminary data.</text>
</comment>
<dbReference type="PANTHER" id="PTHR45641">
    <property type="entry name" value="TETRATRICOPEPTIDE REPEAT PROTEIN (AFU_ORTHOLOGUE AFUA_6G03870)"/>
    <property type="match status" value="1"/>
</dbReference>
<dbReference type="SMART" id="SM00028">
    <property type="entry name" value="TPR"/>
    <property type="match status" value="3"/>
</dbReference>
<protein>
    <submittedName>
        <fullName evidence="9">Tetratricopeptide repeat protein</fullName>
    </submittedName>
</protein>
<dbReference type="RefSeq" id="XP_013331187.1">
    <property type="nucleotide sequence ID" value="XM_013475733.1"/>
</dbReference>
<evidence type="ECO:0000259" key="7">
    <source>
        <dbReference type="PROSITE" id="PS00028"/>
    </source>
</evidence>
<keyword evidence="1" id="KW-0479">Metal-binding</keyword>
<evidence type="ECO:0000259" key="8">
    <source>
        <dbReference type="PROSITE" id="PS01360"/>
    </source>
</evidence>
<organism evidence="9 10">
    <name type="scientific">Rasamsonia emersonii (strain ATCC 16479 / CBS 393.64 / IMI 116815)</name>
    <dbReference type="NCBI Taxonomy" id="1408163"/>
    <lineage>
        <taxon>Eukaryota</taxon>
        <taxon>Fungi</taxon>
        <taxon>Dikarya</taxon>
        <taxon>Ascomycota</taxon>
        <taxon>Pezizomycotina</taxon>
        <taxon>Eurotiomycetes</taxon>
        <taxon>Eurotiomycetidae</taxon>
        <taxon>Eurotiales</taxon>
        <taxon>Trichocomaceae</taxon>
        <taxon>Rasamsonia</taxon>
    </lineage>
</organism>
<dbReference type="InterPro" id="IPR011990">
    <property type="entry name" value="TPR-like_helical_dom_sf"/>
</dbReference>
<evidence type="ECO:0000256" key="5">
    <source>
        <dbReference type="ARBA" id="ARBA00022833"/>
    </source>
</evidence>
<dbReference type="Proteomes" id="UP000053958">
    <property type="component" value="Unassembled WGS sequence"/>
</dbReference>
<evidence type="ECO:0000256" key="4">
    <source>
        <dbReference type="ARBA" id="ARBA00022803"/>
    </source>
</evidence>
<gene>
    <name evidence="9" type="ORF">T310_1387</name>
</gene>
<feature type="domain" description="C2H2-type" evidence="7">
    <location>
        <begin position="219"/>
        <end position="239"/>
    </location>
</feature>
<feature type="compositionally biased region" description="Basic and acidic residues" evidence="6">
    <location>
        <begin position="383"/>
        <end position="403"/>
    </location>
</feature>
<keyword evidence="10" id="KW-1185">Reference proteome</keyword>
<proteinExistence type="predicted"/>
<dbReference type="PROSITE" id="PS00028">
    <property type="entry name" value="ZINC_FINGER_C2H2_1"/>
    <property type="match status" value="2"/>
</dbReference>
<evidence type="ECO:0000256" key="6">
    <source>
        <dbReference type="SAM" id="MobiDB-lite"/>
    </source>
</evidence>
<dbReference type="InterPro" id="IPR019734">
    <property type="entry name" value="TPR_rpt"/>
</dbReference>
<dbReference type="STRING" id="1408163.A0A0F4Z2I1"/>
<dbReference type="GeneID" id="25313738"/>
<dbReference type="GO" id="GO:0008270">
    <property type="term" value="F:zinc ion binding"/>
    <property type="evidence" value="ECO:0007669"/>
    <property type="project" value="UniProtKB-KW"/>
</dbReference>
<dbReference type="InterPro" id="IPR013087">
    <property type="entry name" value="Znf_C2H2_type"/>
</dbReference>
<keyword evidence="4" id="KW-0802">TPR repeat</keyword>